<dbReference type="EMBL" id="CAJMWY010000353">
    <property type="protein sequence ID" value="CAE6429411.1"/>
    <property type="molecule type" value="Genomic_DNA"/>
</dbReference>
<protein>
    <submittedName>
        <fullName evidence="2">Uncharacterized protein</fullName>
    </submittedName>
</protein>
<name>A0A8H2XKQ7_9AGAM</name>
<feature type="compositionally biased region" description="Low complexity" evidence="1">
    <location>
        <begin position="87"/>
        <end position="102"/>
    </location>
</feature>
<evidence type="ECO:0000313" key="3">
    <source>
        <dbReference type="Proteomes" id="UP000663861"/>
    </source>
</evidence>
<feature type="compositionally biased region" description="Polar residues" evidence="1">
    <location>
        <begin position="9"/>
        <end position="29"/>
    </location>
</feature>
<proteinExistence type="predicted"/>
<sequence length="278" mass="29871">MHSIDLLSVHTSPSGESPTSYEDSVSSEGVPTPLEVPQSHSNFLAHSVDIPLSINIPNKITQPLVGTPFLKDSTALFEYPFPPVASRPPLSSASSSSSISSIPGPPSPTTLDKHSTHVFTRLSSRVGPPGHRRTSSHGGLSPIPIPPRLRKLSGGHILEESTPTQHDIPTPRFDLSPPPPRPHNQSDSFQGRGETLPSSDHVAVRPNYSQRRNHYTPRVMTDSGLGPALSSTPRACMDIPVTSRRRSMPAVLTDSDDDHTAGHISTGSGAEEPIRLRF</sequence>
<accession>A0A8H2XKQ7</accession>
<evidence type="ECO:0000313" key="2">
    <source>
        <dbReference type="EMBL" id="CAE6429411.1"/>
    </source>
</evidence>
<reference evidence="2" key="1">
    <citation type="submission" date="2021-01" db="EMBL/GenBank/DDBJ databases">
        <authorList>
            <person name="Kaushik A."/>
        </authorList>
    </citation>
    <scope>NUCLEOTIDE SEQUENCE</scope>
    <source>
        <strain evidence="2">AG4-RS23</strain>
    </source>
</reference>
<organism evidence="2 3">
    <name type="scientific">Rhizoctonia solani</name>
    <dbReference type="NCBI Taxonomy" id="456999"/>
    <lineage>
        <taxon>Eukaryota</taxon>
        <taxon>Fungi</taxon>
        <taxon>Dikarya</taxon>
        <taxon>Basidiomycota</taxon>
        <taxon>Agaricomycotina</taxon>
        <taxon>Agaricomycetes</taxon>
        <taxon>Cantharellales</taxon>
        <taxon>Ceratobasidiaceae</taxon>
        <taxon>Rhizoctonia</taxon>
    </lineage>
</organism>
<comment type="caution">
    <text evidence="2">The sequence shown here is derived from an EMBL/GenBank/DDBJ whole genome shotgun (WGS) entry which is preliminary data.</text>
</comment>
<feature type="region of interest" description="Disordered" evidence="1">
    <location>
        <begin position="246"/>
        <end position="278"/>
    </location>
</feature>
<feature type="region of interest" description="Disordered" evidence="1">
    <location>
        <begin position="86"/>
        <end position="208"/>
    </location>
</feature>
<evidence type="ECO:0000256" key="1">
    <source>
        <dbReference type="SAM" id="MobiDB-lite"/>
    </source>
</evidence>
<dbReference type="AlphaFoldDB" id="A0A8H2XKQ7"/>
<gene>
    <name evidence="2" type="ORF">RDB_LOCUS24037</name>
</gene>
<dbReference type="Proteomes" id="UP000663861">
    <property type="component" value="Unassembled WGS sequence"/>
</dbReference>
<feature type="region of interest" description="Disordered" evidence="1">
    <location>
        <begin position="1"/>
        <end position="34"/>
    </location>
</feature>